<dbReference type="Proteomes" id="UP000184280">
    <property type="component" value="Unassembled WGS sequence"/>
</dbReference>
<evidence type="ECO:0000313" key="3">
    <source>
        <dbReference type="Proteomes" id="UP000184280"/>
    </source>
</evidence>
<feature type="transmembrane region" description="Helical" evidence="1">
    <location>
        <begin position="141"/>
        <end position="165"/>
    </location>
</feature>
<organism evidence="2 3">
    <name type="scientific">Xylanibacter ruminicola</name>
    <name type="common">Prevotella ruminicola</name>
    <dbReference type="NCBI Taxonomy" id="839"/>
    <lineage>
        <taxon>Bacteria</taxon>
        <taxon>Pseudomonadati</taxon>
        <taxon>Bacteroidota</taxon>
        <taxon>Bacteroidia</taxon>
        <taxon>Bacteroidales</taxon>
        <taxon>Prevotellaceae</taxon>
        <taxon>Xylanibacter</taxon>
    </lineage>
</organism>
<keyword evidence="1" id="KW-0472">Membrane</keyword>
<feature type="transmembrane region" description="Helical" evidence="1">
    <location>
        <begin position="62"/>
        <end position="80"/>
    </location>
</feature>
<dbReference type="OrthoDB" id="8229713at2"/>
<feature type="transmembrane region" description="Helical" evidence="1">
    <location>
        <begin position="218"/>
        <end position="241"/>
    </location>
</feature>
<feature type="transmembrane region" description="Helical" evidence="1">
    <location>
        <begin position="396"/>
        <end position="413"/>
    </location>
</feature>
<name>A0A1M7LHH4_XYLRU</name>
<proteinExistence type="predicted"/>
<feature type="transmembrane region" description="Helical" evidence="1">
    <location>
        <begin position="33"/>
        <end position="50"/>
    </location>
</feature>
<reference evidence="2 3" key="1">
    <citation type="submission" date="2016-11" db="EMBL/GenBank/DDBJ databases">
        <authorList>
            <person name="Jaros S."/>
            <person name="Januszkiewicz K."/>
            <person name="Wedrychowicz H."/>
        </authorList>
    </citation>
    <scope>NUCLEOTIDE SEQUENCE [LARGE SCALE GENOMIC DNA]</scope>
    <source>
        <strain evidence="2 3">BPI-34</strain>
    </source>
</reference>
<feature type="transmembrane region" description="Helical" evidence="1">
    <location>
        <begin position="7"/>
        <end position="27"/>
    </location>
</feature>
<feature type="transmembrane region" description="Helical" evidence="1">
    <location>
        <begin position="185"/>
        <end position="206"/>
    </location>
</feature>
<feature type="transmembrane region" description="Helical" evidence="1">
    <location>
        <begin position="256"/>
        <end position="272"/>
    </location>
</feature>
<dbReference type="NCBIfam" id="TIGR04370">
    <property type="entry name" value="glyco_rpt_poly"/>
    <property type="match status" value="1"/>
</dbReference>
<feature type="transmembrane region" description="Helical" evidence="1">
    <location>
        <begin position="419"/>
        <end position="437"/>
    </location>
</feature>
<gene>
    <name evidence="2" type="ORF">SAMN04488494_2575</name>
</gene>
<feature type="transmembrane region" description="Helical" evidence="1">
    <location>
        <begin position="103"/>
        <end position="121"/>
    </location>
</feature>
<evidence type="ECO:0000313" key="2">
    <source>
        <dbReference type="EMBL" id="SHM77394.1"/>
    </source>
</evidence>
<accession>A0A1M7LHH4</accession>
<sequence length="444" mass="50957">MLVMNNIRQYLIIAISVLVVAAILLSISNISSMYKLLATINACIATFFLFTYPDRPYSLHKMVNLFVLFFFVIANAIQYSTNTNVTTFPMTICADSDGDYERFQILVLGILLLFNFSYPAFRTQPKEYIKEPQIILSNKKLIITSLVGVISTIFYYRNALLLMFFRGLASSGDEGEMADLGGGNVGMLLFDKVIRALPFACFLWAAHYRVQKRVRWGLLLIMLIALFPTALARNATAMYWLPVAFLLFKFIQRKNVFVLTMLLGLLVVFPLLENFRHWSGHFYIGLSFDFLNEMHFDASQNFMIIMKAEIVTWGRQLLGALLFWFPRSLWEAKPVGSGHFVAEQYSDFTNISMPWFAEGYINFGFVGIVAFTILLSWFCSFLDSNYWENRNDNKNITPYYLLLLSSLLFILRGDLMSSLAYTLATIFDLYIVYKIAISKFSGCK</sequence>
<keyword evidence="1" id="KW-1133">Transmembrane helix</keyword>
<dbReference type="AlphaFoldDB" id="A0A1M7LHH4"/>
<evidence type="ECO:0000256" key="1">
    <source>
        <dbReference type="SAM" id="Phobius"/>
    </source>
</evidence>
<dbReference type="EMBL" id="FRCJ01000006">
    <property type="protein sequence ID" value="SHM77394.1"/>
    <property type="molecule type" value="Genomic_DNA"/>
</dbReference>
<keyword evidence="1" id="KW-0812">Transmembrane</keyword>
<protein>
    <submittedName>
        <fullName evidence="2">Oligosaccharide repeat unit polymerase</fullName>
    </submittedName>
</protein>
<feature type="transmembrane region" description="Helical" evidence="1">
    <location>
        <begin position="360"/>
        <end position="384"/>
    </location>
</feature>